<dbReference type="InterPro" id="IPR036388">
    <property type="entry name" value="WH-like_DNA-bd_sf"/>
</dbReference>
<dbReference type="SUPFAM" id="SSF88946">
    <property type="entry name" value="Sigma2 domain of RNA polymerase sigma factors"/>
    <property type="match status" value="1"/>
</dbReference>
<dbReference type="InterPro" id="IPR007627">
    <property type="entry name" value="RNA_pol_sigma70_r2"/>
</dbReference>
<dbReference type="GO" id="GO:0003677">
    <property type="term" value="F:DNA binding"/>
    <property type="evidence" value="ECO:0007669"/>
    <property type="project" value="UniProtKB-KW"/>
</dbReference>
<dbReference type="Gene3D" id="1.10.10.10">
    <property type="entry name" value="Winged helix-like DNA-binding domain superfamily/Winged helix DNA-binding domain"/>
    <property type="match status" value="1"/>
</dbReference>
<feature type="domain" description="RNA polymerase sigma factor 70 region 4 type 2" evidence="7">
    <location>
        <begin position="105"/>
        <end position="156"/>
    </location>
</feature>
<evidence type="ECO:0000259" key="7">
    <source>
        <dbReference type="Pfam" id="PF08281"/>
    </source>
</evidence>
<dbReference type="GO" id="GO:0016987">
    <property type="term" value="F:sigma factor activity"/>
    <property type="evidence" value="ECO:0007669"/>
    <property type="project" value="UniProtKB-KW"/>
</dbReference>
<evidence type="ECO:0000256" key="3">
    <source>
        <dbReference type="ARBA" id="ARBA00023082"/>
    </source>
</evidence>
<comment type="caution">
    <text evidence="8">The sequence shown here is derived from an EMBL/GenBank/DDBJ whole genome shotgun (WGS) entry which is preliminary data.</text>
</comment>
<dbReference type="CDD" id="cd06171">
    <property type="entry name" value="Sigma70_r4"/>
    <property type="match status" value="1"/>
</dbReference>
<proteinExistence type="inferred from homology"/>
<gene>
    <name evidence="8" type="ORF">IAC94_05475</name>
</gene>
<reference evidence="8" key="1">
    <citation type="submission" date="2020-10" db="EMBL/GenBank/DDBJ databases">
        <authorList>
            <person name="Gilroy R."/>
        </authorList>
    </citation>
    <scope>NUCLEOTIDE SEQUENCE</scope>
    <source>
        <strain evidence="8">ChiHjej13B12-12457</strain>
    </source>
</reference>
<dbReference type="PANTHER" id="PTHR43133:SF8">
    <property type="entry name" value="RNA POLYMERASE SIGMA FACTOR HI_1459-RELATED"/>
    <property type="match status" value="1"/>
</dbReference>
<name>A0A9D1E1A1_9BACT</name>
<accession>A0A9D1E1A1</accession>
<evidence type="ECO:0000256" key="2">
    <source>
        <dbReference type="ARBA" id="ARBA00023015"/>
    </source>
</evidence>
<dbReference type="EMBL" id="DVHI01000070">
    <property type="protein sequence ID" value="HIR62954.1"/>
    <property type="molecule type" value="Genomic_DNA"/>
</dbReference>
<evidence type="ECO:0000256" key="5">
    <source>
        <dbReference type="ARBA" id="ARBA00023163"/>
    </source>
</evidence>
<keyword evidence="4" id="KW-0238">DNA-binding</keyword>
<evidence type="ECO:0000256" key="1">
    <source>
        <dbReference type="ARBA" id="ARBA00010641"/>
    </source>
</evidence>
<dbReference type="GO" id="GO:0006352">
    <property type="term" value="P:DNA-templated transcription initiation"/>
    <property type="evidence" value="ECO:0007669"/>
    <property type="project" value="InterPro"/>
</dbReference>
<dbReference type="InterPro" id="IPR014284">
    <property type="entry name" value="RNA_pol_sigma-70_dom"/>
</dbReference>
<feature type="domain" description="RNA polymerase sigma-70 region 2" evidence="6">
    <location>
        <begin position="9"/>
        <end position="73"/>
    </location>
</feature>
<dbReference type="NCBIfam" id="TIGR02937">
    <property type="entry name" value="sigma70-ECF"/>
    <property type="match status" value="1"/>
</dbReference>
<evidence type="ECO:0000259" key="6">
    <source>
        <dbReference type="Pfam" id="PF04542"/>
    </source>
</evidence>
<sequence>MNSEFTSAVEGNRRRMLVLVRGIVGDGALAEDIVQDAVLAYLQAASGGKNVSCPGAWLMKVARNRALDAVRSAGYSRTSGLEAAWRQDSGENIELHLGMRERVAQVRAVVQELPEQQRSAFILRDVLGYETDEIAEIIGCAGDNVRQLLSRARKRIRQYLLENE</sequence>
<dbReference type="Gene3D" id="1.10.1740.10">
    <property type="match status" value="1"/>
</dbReference>
<dbReference type="InterPro" id="IPR013249">
    <property type="entry name" value="RNA_pol_sigma70_r4_t2"/>
</dbReference>
<evidence type="ECO:0000256" key="4">
    <source>
        <dbReference type="ARBA" id="ARBA00023125"/>
    </source>
</evidence>
<evidence type="ECO:0000313" key="9">
    <source>
        <dbReference type="Proteomes" id="UP000886744"/>
    </source>
</evidence>
<dbReference type="AlphaFoldDB" id="A0A9D1E1A1"/>
<keyword evidence="5" id="KW-0804">Transcription</keyword>
<dbReference type="InterPro" id="IPR013325">
    <property type="entry name" value="RNA_pol_sigma_r2"/>
</dbReference>
<dbReference type="Pfam" id="PF08281">
    <property type="entry name" value="Sigma70_r4_2"/>
    <property type="match status" value="1"/>
</dbReference>
<keyword evidence="2" id="KW-0805">Transcription regulation</keyword>
<evidence type="ECO:0000313" key="8">
    <source>
        <dbReference type="EMBL" id="HIR62954.1"/>
    </source>
</evidence>
<keyword evidence="3" id="KW-0731">Sigma factor</keyword>
<dbReference type="InterPro" id="IPR013324">
    <property type="entry name" value="RNA_pol_sigma_r3/r4-like"/>
</dbReference>
<dbReference type="InterPro" id="IPR039425">
    <property type="entry name" value="RNA_pol_sigma-70-like"/>
</dbReference>
<reference evidence="8" key="2">
    <citation type="journal article" date="2021" name="PeerJ">
        <title>Extensive microbial diversity within the chicken gut microbiome revealed by metagenomics and culture.</title>
        <authorList>
            <person name="Gilroy R."/>
            <person name="Ravi A."/>
            <person name="Getino M."/>
            <person name="Pursley I."/>
            <person name="Horton D.L."/>
            <person name="Alikhan N.F."/>
            <person name="Baker D."/>
            <person name="Gharbi K."/>
            <person name="Hall N."/>
            <person name="Watson M."/>
            <person name="Adriaenssens E.M."/>
            <person name="Foster-Nyarko E."/>
            <person name="Jarju S."/>
            <person name="Secka A."/>
            <person name="Antonio M."/>
            <person name="Oren A."/>
            <person name="Chaudhuri R.R."/>
            <person name="La Ragione R."/>
            <person name="Hildebrand F."/>
            <person name="Pallen M.J."/>
        </authorList>
    </citation>
    <scope>NUCLEOTIDE SEQUENCE</scope>
    <source>
        <strain evidence="8">ChiHjej13B12-12457</strain>
    </source>
</reference>
<dbReference type="SUPFAM" id="SSF88659">
    <property type="entry name" value="Sigma3 and sigma4 domains of RNA polymerase sigma factors"/>
    <property type="match status" value="1"/>
</dbReference>
<comment type="similarity">
    <text evidence="1">Belongs to the sigma-70 factor family. ECF subfamily.</text>
</comment>
<dbReference type="Pfam" id="PF04542">
    <property type="entry name" value="Sigma70_r2"/>
    <property type="match status" value="1"/>
</dbReference>
<dbReference type="PANTHER" id="PTHR43133">
    <property type="entry name" value="RNA POLYMERASE ECF-TYPE SIGMA FACTO"/>
    <property type="match status" value="1"/>
</dbReference>
<protein>
    <submittedName>
        <fullName evidence="8">Sigma-70 family RNA polymerase sigma factor</fullName>
    </submittedName>
</protein>
<dbReference type="Proteomes" id="UP000886744">
    <property type="component" value="Unassembled WGS sequence"/>
</dbReference>
<organism evidence="8 9">
    <name type="scientific">Candidatus Coprenecus avistercoris</name>
    <dbReference type="NCBI Taxonomy" id="2840730"/>
    <lineage>
        <taxon>Bacteria</taxon>
        <taxon>Pseudomonadati</taxon>
        <taxon>Bacteroidota</taxon>
        <taxon>Bacteroidia</taxon>
        <taxon>Bacteroidales</taxon>
        <taxon>Rikenellaceae</taxon>
        <taxon>Rikenellaceae incertae sedis</taxon>
        <taxon>Candidatus Coprenecus</taxon>
    </lineage>
</organism>